<name>A0A0S2I1F4_9BACT</name>
<gene>
    <name evidence="3" type="ORF">L21SP5_02521</name>
</gene>
<dbReference type="Gene3D" id="3.40.30.10">
    <property type="entry name" value="Glutaredoxin"/>
    <property type="match status" value="1"/>
</dbReference>
<dbReference type="Pfam" id="PF13905">
    <property type="entry name" value="Thioredoxin_8"/>
    <property type="match status" value="1"/>
</dbReference>
<keyword evidence="4" id="KW-1185">Reference proteome</keyword>
<dbReference type="EMBL" id="CP013118">
    <property type="protein sequence ID" value="ALO16145.1"/>
    <property type="molecule type" value="Genomic_DNA"/>
</dbReference>
<dbReference type="STRING" id="1307839.L21SP5_02521"/>
<evidence type="ECO:0000259" key="2">
    <source>
        <dbReference type="Pfam" id="PF13905"/>
    </source>
</evidence>
<accession>A0A0S2I1F4</accession>
<evidence type="ECO:0000313" key="4">
    <source>
        <dbReference type="Proteomes" id="UP000064893"/>
    </source>
</evidence>
<dbReference type="SUPFAM" id="SSF52833">
    <property type="entry name" value="Thioredoxin-like"/>
    <property type="match status" value="1"/>
</dbReference>
<feature type="chain" id="PRO_5006599358" evidence="1">
    <location>
        <begin position="30"/>
        <end position="486"/>
    </location>
</feature>
<proteinExistence type="predicted"/>
<dbReference type="AlphaFoldDB" id="A0A0S2I1F4"/>
<feature type="domain" description="Thioredoxin-like fold" evidence="2">
    <location>
        <begin position="366"/>
        <end position="453"/>
    </location>
</feature>
<dbReference type="KEGG" id="blq:L21SP5_02521"/>
<feature type="signal peptide" evidence="1">
    <location>
        <begin position="1"/>
        <end position="29"/>
    </location>
</feature>
<sequence precursor="true">MEAILNLLFRKLFTGIISLCLVFAGVTNAQDTTILTGQRADWANKPVEVWYYADYISTVKETVAEVVPGDSGKIDIPFSIKEPRQIYVQSGGLEGSLFVMPGKTYALKLPEYRQMSKVDSLNPFYQPFKFFFGLENSHATELNHLITEFDLIYNDYLVNNFRQIRSKRQSSDVDTMVVFLDSLFKKGEQNAFFRGYKKYKIAKLLHIAYLHDDNYVVRDYYLDQPVLYTNPAYFDLFNKMFDNYIEYYATTADGQDIAFNVVRAKSYQRSMRTLANNLALRNDTLRELVFIKGLNDALYKNTFPKSSLYQTLDSVKLQTKIPRHRKIVERIIDKTKKLQAGYPPPAFRINMGDTLAFSYPQKSDRFILLNFINIESFAVQKILPQLKQLSEKHEDVLKIVTINVGSKFEHARKYFEMHQYNWLLLNGNKNTEVLEEYNVKAYPSYFLLNPEGKLALNPTPGPDGHFEYYFFKILKHRERERYRQGR</sequence>
<dbReference type="RefSeq" id="WP_057953542.1">
    <property type="nucleotide sequence ID" value="NZ_CP013118.1"/>
</dbReference>
<keyword evidence="1" id="KW-0732">Signal</keyword>
<organism evidence="3 4">
    <name type="scientific">Salinivirga cyanobacteriivorans</name>
    <dbReference type="NCBI Taxonomy" id="1307839"/>
    <lineage>
        <taxon>Bacteria</taxon>
        <taxon>Pseudomonadati</taxon>
        <taxon>Bacteroidota</taxon>
        <taxon>Bacteroidia</taxon>
        <taxon>Bacteroidales</taxon>
        <taxon>Salinivirgaceae</taxon>
        <taxon>Salinivirga</taxon>
    </lineage>
</organism>
<dbReference type="InterPro" id="IPR012336">
    <property type="entry name" value="Thioredoxin-like_fold"/>
</dbReference>
<evidence type="ECO:0000256" key="1">
    <source>
        <dbReference type="SAM" id="SignalP"/>
    </source>
</evidence>
<dbReference type="Proteomes" id="UP000064893">
    <property type="component" value="Chromosome"/>
</dbReference>
<dbReference type="InterPro" id="IPR036249">
    <property type="entry name" value="Thioredoxin-like_sf"/>
</dbReference>
<dbReference type="OrthoDB" id="1097547at2"/>
<reference evidence="3 4" key="1">
    <citation type="submission" date="2015-11" db="EMBL/GenBank/DDBJ databases">
        <title>Description and complete genome sequence of a novel strain predominating in hypersaline microbial mats and representing a new family of the Bacteriodetes phylum.</title>
        <authorList>
            <person name="Spring S."/>
            <person name="Bunk B."/>
            <person name="Sproer C."/>
            <person name="Klenk H.-P."/>
        </authorList>
    </citation>
    <scope>NUCLEOTIDE SEQUENCE [LARGE SCALE GENOMIC DNA]</scope>
    <source>
        <strain evidence="3 4">L21-Spi-D4</strain>
    </source>
</reference>
<protein>
    <submittedName>
        <fullName evidence="3">Thiol-disulfide oxidoreductase</fullName>
    </submittedName>
</protein>
<evidence type="ECO:0000313" key="3">
    <source>
        <dbReference type="EMBL" id="ALO16145.1"/>
    </source>
</evidence>